<dbReference type="Gene3D" id="3.40.50.10740">
    <property type="entry name" value="Class I glutamine amidotransferase-like"/>
    <property type="match status" value="1"/>
</dbReference>
<evidence type="ECO:0000256" key="4">
    <source>
        <dbReference type="ARBA" id="ARBA00022801"/>
    </source>
</evidence>
<dbReference type="RefSeq" id="WP_152214074.1">
    <property type="nucleotide sequence ID" value="NZ_WFLN01000012.1"/>
</dbReference>
<dbReference type="GO" id="GO:0006508">
    <property type="term" value="P:proteolysis"/>
    <property type="evidence" value="ECO:0007669"/>
    <property type="project" value="UniProtKB-KW"/>
</dbReference>
<evidence type="ECO:0000259" key="8">
    <source>
        <dbReference type="Pfam" id="PF17676"/>
    </source>
</evidence>
<evidence type="ECO:0000313" key="10">
    <source>
        <dbReference type="Proteomes" id="UP000442694"/>
    </source>
</evidence>
<keyword evidence="2 9" id="KW-0121">Carboxypeptidase</keyword>
<accession>A0A833JCM1</accession>
<dbReference type="InterPro" id="IPR040449">
    <property type="entry name" value="Peptidase_S66_N"/>
</dbReference>
<evidence type="ECO:0000256" key="3">
    <source>
        <dbReference type="ARBA" id="ARBA00022670"/>
    </source>
</evidence>
<dbReference type="GO" id="GO:0004180">
    <property type="term" value="F:carboxypeptidase activity"/>
    <property type="evidence" value="ECO:0007669"/>
    <property type="project" value="UniProtKB-KW"/>
</dbReference>
<dbReference type="InterPro" id="IPR040921">
    <property type="entry name" value="Peptidase_S66C"/>
</dbReference>
<evidence type="ECO:0000256" key="6">
    <source>
        <dbReference type="SAM" id="SignalP"/>
    </source>
</evidence>
<feature type="signal peptide" evidence="6">
    <location>
        <begin position="1"/>
        <end position="28"/>
    </location>
</feature>
<keyword evidence="6" id="KW-0732">Signal</keyword>
<proteinExistence type="inferred from homology"/>
<sequence length="362" mass="41071">MNKCVVRFFKRFFLVVFLCSLIISCKHSYCISTTKIREPKIKVNSVLDERFFVSTLNQVPINVVAPSSGVTRDELKYFQNQELLELLVPENLLSQIVPYNSNSDVMRFEQLKNSFNNNSSIIWSVRGGYGSARLYESLAKLKQPANEKVFIGYSDATFLHLFLTQKWGWKTIHGAMLSELLKTEKDPKNFSIITDILSGKSEDLKYEGIKPFNKQAHLIDQVDGVLTGGNLELLNNSLGTQWQINGNDKIIFIEDIGTKGYALDRSLNHLKQAGIFKNAKAILLGEFINGDAFVGFALERFAEQINIPVYKANIFGHGNKNYPLIFNSNTVISSRENSITMKINYEFTYALKTQKDNFVADN</sequence>
<keyword evidence="3" id="KW-0645">Protease</keyword>
<organism evidence="9 10">
    <name type="scientific">Fluviispira multicolorata</name>
    <dbReference type="NCBI Taxonomy" id="2654512"/>
    <lineage>
        <taxon>Bacteria</taxon>
        <taxon>Pseudomonadati</taxon>
        <taxon>Bdellovibrionota</taxon>
        <taxon>Oligoflexia</taxon>
        <taxon>Silvanigrellales</taxon>
        <taxon>Silvanigrellaceae</taxon>
        <taxon>Fluviispira</taxon>
    </lineage>
</organism>
<evidence type="ECO:0000256" key="2">
    <source>
        <dbReference type="ARBA" id="ARBA00022645"/>
    </source>
</evidence>
<evidence type="ECO:0000259" key="7">
    <source>
        <dbReference type="Pfam" id="PF02016"/>
    </source>
</evidence>
<dbReference type="EMBL" id="WFLN01000012">
    <property type="protein sequence ID" value="KAB8027403.1"/>
    <property type="molecule type" value="Genomic_DNA"/>
</dbReference>
<dbReference type="Proteomes" id="UP000442694">
    <property type="component" value="Unassembled WGS sequence"/>
</dbReference>
<dbReference type="PROSITE" id="PS51257">
    <property type="entry name" value="PROKAR_LIPOPROTEIN"/>
    <property type="match status" value="1"/>
</dbReference>
<dbReference type="GO" id="GO:0008236">
    <property type="term" value="F:serine-type peptidase activity"/>
    <property type="evidence" value="ECO:0007669"/>
    <property type="project" value="UniProtKB-KW"/>
</dbReference>
<dbReference type="SUPFAM" id="SSF52317">
    <property type="entry name" value="Class I glutamine amidotransferase-like"/>
    <property type="match status" value="1"/>
</dbReference>
<protein>
    <submittedName>
        <fullName evidence="9">LD-carboxypeptidase</fullName>
    </submittedName>
</protein>
<comment type="caution">
    <text evidence="9">The sequence shown here is derived from an EMBL/GenBank/DDBJ whole genome shotgun (WGS) entry which is preliminary data.</text>
</comment>
<evidence type="ECO:0000313" key="9">
    <source>
        <dbReference type="EMBL" id="KAB8027403.1"/>
    </source>
</evidence>
<dbReference type="AlphaFoldDB" id="A0A833JCM1"/>
<dbReference type="SUPFAM" id="SSF141986">
    <property type="entry name" value="LD-carboxypeptidase A C-terminal domain-like"/>
    <property type="match status" value="1"/>
</dbReference>
<gene>
    <name evidence="9" type="ORF">GCL57_14500</name>
</gene>
<feature type="domain" description="LD-carboxypeptidase N-terminal" evidence="7">
    <location>
        <begin position="61"/>
        <end position="174"/>
    </location>
</feature>
<feature type="chain" id="PRO_5032578040" evidence="6">
    <location>
        <begin position="29"/>
        <end position="362"/>
    </location>
</feature>
<dbReference type="InterPro" id="IPR027478">
    <property type="entry name" value="LdcA_N"/>
</dbReference>
<dbReference type="PANTHER" id="PTHR30237">
    <property type="entry name" value="MURAMOYLTETRAPEPTIDE CARBOXYPEPTIDASE"/>
    <property type="match status" value="1"/>
</dbReference>
<keyword evidence="4" id="KW-0378">Hydrolase</keyword>
<dbReference type="Pfam" id="PF17676">
    <property type="entry name" value="Peptidase_S66C"/>
    <property type="match status" value="1"/>
</dbReference>
<reference evidence="9 10" key="1">
    <citation type="submission" date="2019-10" db="EMBL/GenBank/DDBJ databases">
        <title>New genus of Silvanigrellaceae.</title>
        <authorList>
            <person name="Pitt A."/>
            <person name="Hahn M.W."/>
        </authorList>
    </citation>
    <scope>NUCLEOTIDE SEQUENCE [LARGE SCALE GENOMIC DNA]</scope>
    <source>
        <strain evidence="9 10">33A1-SZDP</strain>
    </source>
</reference>
<dbReference type="PANTHER" id="PTHR30237:SF2">
    <property type="entry name" value="MUREIN TETRAPEPTIDE CARBOXYPEPTIDASE"/>
    <property type="match status" value="1"/>
</dbReference>
<comment type="similarity">
    <text evidence="1">Belongs to the peptidase S66 family.</text>
</comment>
<dbReference type="InterPro" id="IPR029062">
    <property type="entry name" value="Class_I_gatase-like"/>
</dbReference>
<keyword evidence="5" id="KW-0720">Serine protease</keyword>
<dbReference type="Gene3D" id="3.50.30.60">
    <property type="entry name" value="LD-carboxypeptidase A C-terminal domain-like"/>
    <property type="match status" value="1"/>
</dbReference>
<dbReference type="CDD" id="cd07025">
    <property type="entry name" value="Peptidase_S66"/>
    <property type="match status" value="1"/>
</dbReference>
<evidence type="ECO:0000256" key="5">
    <source>
        <dbReference type="ARBA" id="ARBA00022825"/>
    </source>
</evidence>
<feature type="domain" description="LD-carboxypeptidase C-terminal" evidence="8">
    <location>
        <begin position="224"/>
        <end position="328"/>
    </location>
</feature>
<evidence type="ECO:0000256" key="1">
    <source>
        <dbReference type="ARBA" id="ARBA00010233"/>
    </source>
</evidence>
<dbReference type="InterPro" id="IPR027461">
    <property type="entry name" value="Carboxypeptidase_A_C_sf"/>
</dbReference>
<keyword evidence="10" id="KW-1185">Reference proteome</keyword>
<dbReference type="InterPro" id="IPR003507">
    <property type="entry name" value="S66_fam"/>
</dbReference>
<dbReference type="Pfam" id="PF02016">
    <property type="entry name" value="Peptidase_S66"/>
    <property type="match status" value="1"/>
</dbReference>
<name>A0A833JCM1_9BACT</name>